<comment type="caution">
    <text evidence="1">The sequence shown here is derived from an EMBL/GenBank/DDBJ whole genome shotgun (WGS) entry which is preliminary data.</text>
</comment>
<accession>A0A0F9AY04</accession>
<reference evidence="1" key="1">
    <citation type="journal article" date="2015" name="Nature">
        <title>Complex archaea that bridge the gap between prokaryotes and eukaryotes.</title>
        <authorList>
            <person name="Spang A."/>
            <person name="Saw J.H."/>
            <person name="Jorgensen S.L."/>
            <person name="Zaremba-Niedzwiedzka K."/>
            <person name="Martijn J."/>
            <person name="Lind A.E."/>
            <person name="van Eijk R."/>
            <person name="Schleper C."/>
            <person name="Guy L."/>
            <person name="Ettema T.J."/>
        </authorList>
    </citation>
    <scope>NUCLEOTIDE SEQUENCE</scope>
</reference>
<protein>
    <submittedName>
        <fullName evidence="1">Uncharacterized protein</fullName>
    </submittedName>
</protein>
<organism evidence="1">
    <name type="scientific">marine sediment metagenome</name>
    <dbReference type="NCBI Taxonomy" id="412755"/>
    <lineage>
        <taxon>unclassified sequences</taxon>
        <taxon>metagenomes</taxon>
        <taxon>ecological metagenomes</taxon>
    </lineage>
</organism>
<name>A0A0F9AY04_9ZZZZ</name>
<sequence>MVRAKMYVKSAADSQLSVASGPEGADEQVQAMLIELEGVNKCCGPNHDDEDEDSLYGKFTPHASVSMTIVSEPAGRWFAERVGKKVYVDFSDVE</sequence>
<gene>
    <name evidence="1" type="ORF">LCGC14_2517460</name>
</gene>
<proteinExistence type="predicted"/>
<evidence type="ECO:0000313" key="1">
    <source>
        <dbReference type="EMBL" id="KKL14265.1"/>
    </source>
</evidence>
<dbReference type="AlphaFoldDB" id="A0A0F9AY04"/>
<dbReference type="EMBL" id="LAZR01040526">
    <property type="protein sequence ID" value="KKL14265.1"/>
    <property type="molecule type" value="Genomic_DNA"/>
</dbReference>